<dbReference type="EMBL" id="MIGC01003099">
    <property type="protein sequence ID" value="PHJ19958.1"/>
    <property type="molecule type" value="Genomic_DNA"/>
</dbReference>
<feature type="transmembrane region" description="Helical" evidence="1">
    <location>
        <begin position="85"/>
        <end position="109"/>
    </location>
</feature>
<keyword evidence="1" id="KW-0812">Transmembrane</keyword>
<reference evidence="2 3" key="1">
    <citation type="journal article" date="2017" name="Int. J. Parasitol.">
        <title>The genome of the protozoan parasite Cystoisospora suis and a reverse vaccinology approach to identify vaccine candidates.</title>
        <authorList>
            <person name="Palmieri N."/>
            <person name="Shrestha A."/>
            <person name="Ruttkowski B."/>
            <person name="Beck T."/>
            <person name="Vogl C."/>
            <person name="Tomley F."/>
            <person name="Blake D.P."/>
            <person name="Joachim A."/>
        </authorList>
    </citation>
    <scope>NUCLEOTIDE SEQUENCE [LARGE SCALE GENOMIC DNA]</scope>
    <source>
        <strain evidence="2 3">Wien I</strain>
    </source>
</reference>
<dbReference type="RefSeq" id="XP_067921650.1">
    <property type="nucleotide sequence ID" value="XM_068066374.1"/>
</dbReference>
<evidence type="ECO:0000313" key="3">
    <source>
        <dbReference type="Proteomes" id="UP000221165"/>
    </source>
</evidence>
<dbReference type="AlphaFoldDB" id="A0A2C6KUB7"/>
<dbReference type="VEuPathDB" id="ToxoDB:CSUI_006210"/>
<evidence type="ECO:0008006" key="4">
    <source>
        <dbReference type="Google" id="ProtNLM"/>
    </source>
</evidence>
<comment type="caution">
    <text evidence="2">The sequence shown here is derived from an EMBL/GenBank/DDBJ whole genome shotgun (WGS) entry which is preliminary data.</text>
</comment>
<evidence type="ECO:0000313" key="2">
    <source>
        <dbReference type="EMBL" id="PHJ19958.1"/>
    </source>
</evidence>
<name>A0A2C6KUB7_9APIC</name>
<keyword evidence="3" id="KW-1185">Reference proteome</keyword>
<protein>
    <recommendedName>
        <fullName evidence="4">Transmembrane protein</fullName>
    </recommendedName>
</protein>
<sequence>MTNEPIFRSLSSSLCTPTHSCSPSPPLSLLTTMMAMTSLHVLAALRPLQEEEEEEEEDCGRILLPPLCQNLYNEQKKKKKRRATLPISTTTGDVLYLFKLFLHLLLLHLLHLHLLLLHLLSHLLISVIFLVINRVLSTHTGRGKERRREQKKCRDELLTRYNKTERERRLFGSFILPYEKRKKSEKEEGGW</sequence>
<organism evidence="2 3">
    <name type="scientific">Cystoisospora suis</name>
    <dbReference type="NCBI Taxonomy" id="483139"/>
    <lineage>
        <taxon>Eukaryota</taxon>
        <taxon>Sar</taxon>
        <taxon>Alveolata</taxon>
        <taxon>Apicomplexa</taxon>
        <taxon>Conoidasida</taxon>
        <taxon>Coccidia</taxon>
        <taxon>Eucoccidiorida</taxon>
        <taxon>Eimeriorina</taxon>
        <taxon>Sarcocystidae</taxon>
        <taxon>Cystoisospora</taxon>
    </lineage>
</organism>
<dbReference type="GeneID" id="94429585"/>
<accession>A0A2C6KUB7</accession>
<dbReference type="Proteomes" id="UP000221165">
    <property type="component" value="Unassembled WGS sequence"/>
</dbReference>
<keyword evidence="1" id="KW-0472">Membrane</keyword>
<evidence type="ECO:0000256" key="1">
    <source>
        <dbReference type="SAM" id="Phobius"/>
    </source>
</evidence>
<feature type="transmembrane region" description="Helical" evidence="1">
    <location>
        <begin position="115"/>
        <end position="136"/>
    </location>
</feature>
<keyword evidence="1" id="KW-1133">Transmembrane helix</keyword>
<proteinExistence type="predicted"/>
<gene>
    <name evidence="2" type="ORF">CSUI_006210</name>
</gene>